<gene>
    <name evidence="1" type="ORF">NBG84_30540</name>
</gene>
<evidence type="ECO:0000313" key="1">
    <source>
        <dbReference type="EMBL" id="MCM2392572.1"/>
    </source>
</evidence>
<dbReference type="EMBL" id="JAMQAW010000041">
    <property type="protein sequence ID" value="MCM2392572.1"/>
    <property type="molecule type" value="Genomic_DNA"/>
</dbReference>
<reference evidence="1" key="1">
    <citation type="submission" date="2022-06" db="EMBL/GenBank/DDBJ databases">
        <title>Genome public.</title>
        <authorList>
            <person name="Sun Q."/>
        </authorList>
    </citation>
    <scope>NUCLEOTIDE SEQUENCE</scope>
    <source>
        <strain evidence="1">CWNU-1</strain>
    </source>
</reference>
<accession>A0ABT0UVH5</accession>
<comment type="caution">
    <text evidence="1">The sequence shown here is derived from an EMBL/GenBank/DDBJ whole genome shotgun (WGS) entry which is preliminary data.</text>
</comment>
<keyword evidence="2" id="KW-1185">Reference proteome</keyword>
<sequence>MAEGDRLWTIRGGEKVNVPATVAGIRDVLVGDQQRDFLDEVFSANVHTIEQVMQDWIVRIASEPEDEETFAQLRARDQDTE</sequence>
<protein>
    <submittedName>
        <fullName evidence="1">Uncharacterized protein</fullName>
    </submittedName>
</protein>
<dbReference type="RefSeq" id="WP_250922893.1">
    <property type="nucleotide sequence ID" value="NZ_JAMQAW010000041.1"/>
</dbReference>
<evidence type="ECO:0000313" key="2">
    <source>
        <dbReference type="Proteomes" id="UP001431429"/>
    </source>
</evidence>
<proteinExistence type="predicted"/>
<name>A0ABT0UVH5_9ACTN</name>
<dbReference type="Proteomes" id="UP001431429">
    <property type="component" value="Unassembled WGS sequence"/>
</dbReference>
<organism evidence="1 2">
    <name type="scientific">Streptomyces albipurpureus</name>
    <dbReference type="NCBI Taxonomy" id="2897419"/>
    <lineage>
        <taxon>Bacteria</taxon>
        <taxon>Bacillati</taxon>
        <taxon>Actinomycetota</taxon>
        <taxon>Actinomycetes</taxon>
        <taxon>Kitasatosporales</taxon>
        <taxon>Streptomycetaceae</taxon>
        <taxon>Streptomyces</taxon>
    </lineage>
</organism>